<dbReference type="OrthoDB" id="10441457at2759"/>
<dbReference type="RefSeq" id="XP_055860709.1">
    <property type="nucleotide sequence ID" value="XM_056004734.1"/>
</dbReference>
<feature type="transmembrane region" description="Helical" evidence="2">
    <location>
        <begin position="188"/>
        <end position="212"/>
    </location>
</feature>
<reference evidence="4" key="1">
    <citation type="submission" date="2025-08" db="UniProtKB">
        <authorList>
            <consortium name="RefSeq"/>
        </authorList>
    </citation>
    <scope>IDENTIFICATION</scope>
</reference>
<feature type="region of interest" description="Disordered" evidence="1">
    <location>
        <begin position="224"/>
        <end position="251"/>
    </location>
</feature>
<dbReference type="GeneID" id="129921800"/>
<evidence type="ECO:0000256" key="1">
    <source>
        <dbReference type="SAM" id="MobiDB-lite"/>
    </source>
</evidence>
<evidence type="ECO:0000313" key="3">
    <source>
        <dbReference type="Proteomes" id="UP001165740"/>
    </source>
</evidence>
<proteinExistence type="predicted"/>
<keyword evidence="2" id="KW-0812">Transmembrane</keyword>
<evidence type="ECO:0000313" key="4">
    <source>
        <dbReference type="RefSeq" id="XP_055860709.1"/>
    </source>
</evidence>
<organism evidence="3 4">
    <name type="scientific">Biomphalaria glabrata</name>
    <name type="common">Bloodfluke planorb</name>
    <name type="synonym">Freshwater snail</name>
    <dbReference type="NCBI Taxonomy" id="6526"/>
    <lineage>
        <taxon>Eukaryota</taxon>
        <taxon>Metazoa</taxon>
        <taxon>Spiralia</taxon>
        <taxon>Lophotrochozoa</taxon>
        <taxon>Mollusca</taxon>
        <taxon>Gastropoda</taxon>
        <taxon>Heterobranchia</taxon>
        <taxon>Euthyneura</taxon>
        <taxon>Panpulmonata</taxon>
        <taxon>Hygrophila</taxon>
        <taxon>Lymnaeoidea</taxon>
        <taxon>Planorbidae</taxon>
        <taxon>Biomphalaria</taxon>
    </lineage>
</organism>
<dbReference type="Proteomes" id="UP001165740">
    <property type="component" value="Chromosome 11"/>
</dbReference>
<name>A0A9W2YDF6_BIOGL</name>
<sequence length="261" mass="29431">MRIIKQHHFGTMLTSLDFKLWLMLLLHLATVWPVGGLKSWTLRNVNLRETDPSVEVKTFYPDMPAIRILDEAMCATKQTTRVKLRVFPLEDVVSVVENDMDESTIRTLKSCLYPTTTNSSRCGVCWQDQCKSNISLPCKAFLGVSRWDSSLLIDITIDQGAIVNCLVMCREVGYYSDDVYKGGNGISMAGIGIIIAVMLVLGLIFMLSVYFVKVKCFKDLTEEESPYPAKSKPHAPYKNDPYPTKSQGHPFIKKEAGMIEF</sequence>
<keyword evidence="3" id="KW-1185">Reference proteome</keyword>
<keyword evidence="2" id="KW-1133">Transmembrane helix</keyword>
<evidence type="ECO:0000256" key="2">
    <source>
        <dbReference type="SAM" id="Phobius"/>
    </source>
</evidence>
<protein>
    <submittedName>
        <fullName evidence="4">Uncharacterized protein LOC129921800</fullName>
    </submittedName>
</protein>
<accession>A0A9W2YDF6</accession>
<keyword evidence="2" id="KW-0472">Membrane</keyword>
<dbReference type="AlphaFoldDB" id="A0A9W2YDF6"/>
<gene>
    <name evidence="4" type="primary">LOC129921800</name>
</gene>